<accession>A0A8I1A8E1</accession>
<dbReference type="PANTHER" id="PTHR44068:SF11">
    <property type="entry name" value="GERANYL DIPHOSPHATE 2-C-METHYLTRANSFERASE"/>
    <property type="match status" value="1"/>
</dbReference>
<dbReference type="SUPFAM" id="SSF53335">
    <property type="entry name" value="S-adenosyl-L-methionine-dependent methyltransferases"/>
    <property type="match status" value="1"/>
</dbReference>
<keyword evidence="3" id="KW-1185">Reference proteome</keyword>
<dbReference type="GO" id="GO:0032259">
    <property type="term" value="P:methylation"/>
    <property type="evidence" value="ECO:0007669"/>
    <property type="project" value="UniProtKB-KW"/>
</dbReference>
<gene>
    <name evidence="2" type="ORF">I8U20_04515</name>
</gene>
<dbReference type="GO" id="GO:0008168">
    <property type="term" value="F:methyltransferase activity"/>
    <property type="evidence" value="ECO:0007669"/>
    <property type="project" value="UniProtKB-KW"/>
</dbReference>
<feature type="domain" description="Methyltransferase" evidence="1">
    <location>
        <begin position="46"/>
        <end position="142"/>
    </location>
</feature>
<sequence>MPAPTAKLPGHLFLASLGKTVLRPGGRKGTQKIIDHLQPDEHSCLLEVAGNMGTTAVHLAKTYGCRIVCVDLHQDSLKKAEKNIRQAGVEHLITLQRADARDLPFADETFDGVINEAMLTMLPDQDKIKALNEYYRVLKKGGKLGTHDLLIKRQPTEEMLKMVKHIMDVPLPDNPVVVKLLYYALNLIVKPLDRKKWEGIYAQTPFSKVEFKEGEMSLLTLDGLLYDEGWDRTIEILQNAAKSGEARERLFFMIKLFNQTETFGHITIHAEK</sequence>
<dbReference type="Pfam" id="PF13649">
    <property type="entry name" value="Methyltransf_25"/>
    <property type="match status" value="1"/>
</dbReference>
<evidence type="ECO:0000313" key="2">
    <source>
        <dbReference type="EMBL" id="MBH8594591.1"/>
    </source>
</evidence>
<proteinExistence type="predicted"/>
<dbReference type="InterPro" id="IPR041698">
    <property type="entry name" value="Methyltransf_25"/>
</dbReference>
<dbReference type="AlphaFoldDB" id="A0A8I1A8E1"/>
<reference evidence="2 3" key="1">
    <citation type="submission" date="2020-12" db="EMBL/GenBank/DDBJ databases">
        <title>WGS of Thermoactinomyces spp.</title>
        <authorList>
            <person name="Cheng K."/>
        </authorList>
    </citation>
    <scope>NUCLEOTIDE SEQUENCE [LARGE SCALE GENOMIC DNA]</scope>
    <source>
        <strain evidence="3">CICC 10671\DSM 43846</strain>
    </source>
</reference>
<evidence type="ECO:0000259" key="1">
    <source>
        <dbReference type="Pfam" id="PF13649"/>
    </source>
</evidence>
<dbReference type="InterPro" id="IPR050447">
    <property type="entry name" value="Erg6_SMT_methyltransf"/>
</dbReference>
<name>A0A8I1A8E1_THEIN</name>
<evidence type="ECO:0000313" key="3">
    <source>
        <dbReference type="Proteomes" id="UP000633619"/>
    </source>
</evidence>
<keyword evidence="2" id="KW-0808">Transferase</keyword>
<keyword evidence="2" id="KW-0489">Methyltransferase</keyword>
<dbReference type="PANTHER" id="PTHR44068">
    <property type="entry name" value="ZGC:194242"/>
    <property type="match status" value="1"/>
</dbReference>
<protein>
    <submittedName>
        <fullName evidence="2">Class I SAM-dependent methyltransferase</fullName>
    </submittedName>
</protein>
<comment type="caution">
    <text evidence="2">The sequence shown here is derived from an EMBL/GenBank/DDBJ whole genome shotgun (WGS) entry which is preliminary data.</text>
</comment>
<dbReference type="InterPro" id="IPR029063">
    <property type="entry name" value="SAM-dependent_MTases_sf"/>
</dbReference>
<organism evidence="2 3">
    <name type="scientific">Thermoactinomyces intermedius</name>
    <dbReference type="NCBI Taxonomy" id="2024"/>
    <lineage>
        <taxon>Bacteria</taxon>
        <taxon>Bacillati</taxon>
        <taxon>Bacillota</taxon>
        <taxon>Bacilli</taxon>
        <taxon>Bacillales</taxon>
        <taxon>Thermoactinomycetaceae</taxon>
        <taxon>Thermoactinomyces</taxon>
    </lineage>
</organism>
<dbReference type="EMBL" id="JAECVW010000002">
    <property type="protein sequence ID" value="MBH8594591.1"/>
    <property type="molecule type" value="Genomic_DNA"/>
</dbReference>
<dbReference type="Gene3D" id="3.40.50.150">
    <property type="entry name" value="Vaccinia Virus protein VP39"/>
    <property type="match status" value="1"/>
</dbReference>
<dbReference type="Proteomes" id="UP000633619">
    <property type="component" value="Unassembled WGS sequence"/>
</dbReference>
<dbReference type="RefSeq" id="WP_181731824.1">
    <property type="nucleotide sequence ID" value="NZ_JACEIR010000003.1"/>
</dbReference>
<dbReference type="CDD" id="cd02440">
    <property type="entry name" value="AdoMet_MTases"/>
    <property type="match status" value="1"/>
</dbReference>